<name>A0A670YMC1_PSETE</name>
<evidence type="ECO:0000259" key="4">
    <source>
        <dbReference type="Pfam" id="PF14228"/>
    </source>
</evidence>
<evidence type="ECO:0000259" key="5">
    <source>
        <dbReference type="Pfam" id="PF19421"/>
    </source>
</evidence>
<feature type="region of interest" description="Disordered" evidence="1">
    <location>
        <begin position="1878"/>
        <end position="1921"/>
    </location>
</feature>
<feature type="domain" description="Protein furry C-terminal" evidence="5">
    <location>
        <begin position="2259"/>
        <end position="2705"/>
    </location>
</feature>
<dbReference type="InterPro" id="IPR039867">
    <property type="entry name" value="Furry/Tao3/Mor2"/>
</dbReference>
<dbReference type="Pfam" id="PF14222">
    <property type="entry name" value="MOR2-PAG1_N"/>
    <property type="match status" value="1"/>
</dbReference>
<evidence type="ECO:0000256" key="1">
    <source>
        <dbReference type="SAM" id="MobiDB-lite"/>
    </source>
</evidence>
<evidence type="ECO:0000313" key="6">
    <source>
        <dbReference type="Ensembl" id="ENSPTXP00000009706.1"/>
    </source>
</evidence>
<dbReference type="PANTHER" id="PTHR12295">
    <property type="entry name" value="FURRY-RELATED"/>
    <property type="match status" value="1"/>
</dbReference>
<feature type="compositionally biased region" description="Acidic residues" evidence="1">
    <location>
        <begin position="2458"/>
        <end position="2468"/>
    </location>
</feature>
<feature type="domain" description="Cell morphogenesis central region" evidence="4">
    <location>
        <begin position="1343"/>
        <end position="1429"/>
    </location>
</feature>
<feature type="domain" description="Cell morphogenesis central region" evidence="4">
    <location>
        <begin position="1579"/>
        <end position="1640"/>
    </location>
</feature>
<proteinExistence type="predicted"/>
<organism evidence="6 7">
    <name type="scientific">Pseudonaja textilis</name>
    <name type="common">Eastern brown snake</name>
    <dbReference type="NCBI Taxonomy" id="8673"/>
    <lineage>
        <taxon>Eukaryota</taxon>
        <taxon>Metazoa</taxon>
        <taxon>Chordata</taxon>
        <taxon>Craniata</taxon>
        <taxon>Vertebrata</taxon>
        <taxon>Euteleostomi</taxon>
        <taxon>Lepidosauria</taxon>
        <taxon>Squamata</taxon>
        <taxon>Bifurcata</taxon>
        <taxon>Unidentata</taxon>
        <taxon>Episquamata</taxon>
        <taxon>Toxicofera</taxon>
        <taxon>Serpentes</taxon>
        <taxon>Colubroidea</taxon>
        <taxon>Elapidae</taxon>
        <taxon>Hydrophiinae</taxon>
        <taxon>Pseudonaja</taxon>
    </lineage>
</organism>
<dbReference type="GO" id="GO:0031175">
    <property type="term" value="P:neuron projection development"/>
    <property type="evidence" value="ECO:0007669"/>
    <property type="project" value="TreeGrafter"/>
</dbReference>
<dbReference type="InterPro" id="IPR025481">
    <property type="entry name" value="Cell_Morphogen_C"/>
</dbReference>
<dbReference type="InterPro" id="IPR045842">
    <property type="entry name" value="Fry_C"/>
</dbReference>
<sequence>MLPINVDPDSKPGEYVLKSLFVNFTTLAERKIRIIMAEPLEKPLSKSLQHGEDPQFDQVISSMSSLSEYCLPSILRTLFDWYKRQNGIEDESHEYRPRTSTKSKSDEQQRDYLMERRDLAIDFIFSLVLIEVLKQIQLHPVIDGLVHDVINLAFKHFKYKEGYLGPNTGNMHIVADLYAEVIGVLAQAKFPAVKKKFMAELKELRHKEQNPYMVQSIISLIMGMKFFRIKMYPVEDFEASLQFMQECAHYFLEVKDKDIKHALAGLFVEILVPVAAAVKNEVNVPCLRNFVESLYDTTLELSSRKKHSLALYPLVTCLLCVSQKQFFLNRWHIFLNNCLSNLKVSTSFFNKDPKMARVALESLYRLLWVYMIRIKCESNTTTQSRLITIITTLFPKGSRGVVPRDMPLNIFVKIIQFIAQERLDFAMKEIIFDFLCVGKPAKAFSLNPERMNIGLRAFLVIADSLQQKDGEPPMPVTGAVLPSGNTLRVKKTYLSKTLTEEEAKMIGMSMYYSQVRKAVDNILRHLDKEVGRCMMLTNIQMLNKEPEDMITGERKPKIDLFRTCVAAIPRLLPDGMSKLELIDLLSRLSIHMDDELRHIAQNSLQGLLVDFVDWREDVLFGFTNFLLREVNDVHNSLLDTSLKLLLQLLTQWKLTIHTSGKTINTCFILQLIANGSSQRTQTERSSYSNVLHAVEGFALVLLCSFQVATRKLAVLILREVRALFHALGQDEDRPMIDVMDQLSSSILESFIHVAVSDSTTLPLTHNVDLQWLVEWNAVLVNSHYDVKSPSHVWIFAQSVKDPWVLCLFSFLRQENLPKHCPTALSYAWPYAFTRLQLVMPLVDPNSPMNAKKTSTPSTGDHFVTLWRNYLILCFGVAKPSIMSPGHLRVSTPEIMATTPDGTISYDNKAIGTPSVGVLLKQLVPLMRLESIEITESLVLGFGRTNALNKKRRERRDLLRLQLLRIFELLADAGVISDSTNGALERDTLALGALFLEYVDLTRMLLEAENDKEVEILKDMRAHFSAMLANLIQCVPVHHRRFLFPQQSLRHHLFILFSQWAGPFSIMFTPLDRYSDRNHQITRYQYCALKAMSAVLCCGPVFDNVGLSPDGYLYKWLDNILACQDLRVHQLGCEVVVLLLELNPDQINLFNWAIDRCYTGSYQLASGCFKAIATVCGNRNYPFDIVTLLNLVLFKASDTSREIYEISMQLMQILETKLFVYSKKIAERRPGSILYGTHGPLPPLYSVSLAHLSYEMARMYPELTLPLFSEVSQRFPTTHPNGRQIMLTYLLPWLHNIELVDSRLLLPGSSPTTPEDEIKDKDGEVTVSCGLKGNGWGSPEATSLVLNNLMYMTAKYGDEVPGPEMENVWNALANNEKWSNNLRITLQFLISLCGVSSDTILLPYIKKVAIYLCRNNTIQTMEELLFELQQTDPVNPIVQHCDNPPFYRFTASNKASVVASGTTSSSNTVVAGQDSFPDIEDNRIVKETDERFVINISDFFFLFLFSNVIRAHNRLESRYSNSSGGSYDDDKNDPISPYTSWLLNIVEMKQPQPLPMPFNGGCWAPLVDYLPETITPRGPLHRCNIAVIFMTEMVVDHSVREDWALHLPLLLHALFLGLDHYRPEVFEHSKKLLLHLLIVLSCNSNFQAIASMLLQTREVNETKTLTVQPIFSTFLLGGFDFLREYQSSPVPDSGLSSSSTSSSISLGGSSGNLPQITQEIEDIDPSVETNEKANKLVEFLTTRAFGPLWCHEDITPKNQNTKSAEQLTNFLRHVVSVFKDSKSGFHLEQHLSEIALQTALSSSSRHYAGRSFQIFRALKQPLSAHALSDLLSRLVEVIGEHGEEIQGYVMEALLTLEATVDTLYDCLKNSDLLTVLSRSSSPDLTSSAKLTANRKSTGQLNVNSGAASGSTGTAERSRHQRSFSVPKKFGVVDRTSDPPRSATLDRIQACTQQGLSSKTRSSSSLKDSLSDPTNINNPTNLLATIFWGAVALMESDFEFEYLMALRLLSKLLVHLPLDKVENREKLEKLQGQLKWTDFSGLQQLLLKGFTSLTTTDLTLQLFSLLTPVSRVSMVDSSQAIGFPLNVLCLLPHLIQHFDGPNQLCKDIAERIAQVCLEEKNPKLSNLAHVMTLYKTHSYTRDCATWVNVVCRYLHEAFTDTTLNMITYLAELLEKGLPNMQQSLLQIIYSLLSYMDLSNLPVKQFNMEVLKTIEKYVQSIHWREALNILKLVVARSASLVLPSYQHNDISKMEIHCIWNNASKELPGKTLEFQFDISETPIIGKRYDELQTSSGRDGKHRIMPVTRSTSSTSSGSNSNVLVPVSWKRPQYSQKRTKEKLVHVLSLCGQEVGLSKNPSVIFSSCGDLDLIEHQTSLVASEDGQREQENMDDSNSEQQFRVFRDFDFLDVELEDGEGESMDNFNWGVRRRSLDSLDKCDMQLLEESQLSGIIPSLNKINHEDSDESSEEEDLTTSQILEQSELVSTFKLSSVGCCKKKKRNEEEEEDPSTADRWNSCSLGGEKKEKKYQFSQTAIFFTTDLPEPGQTGRIPPLIAKHNFLCYSFGEGDRTATPPPSPFFSAILAAFQPTACDAAEEAWRSHINQLMCDSDGSCAVYTFHVFSSLFKNIQKRFCFLTCDAASYLGDNLRGIGSKFVSSSQMLTSCSECPTLFVDAETLLSCGLLEKLKFSVLELQEYLDTYNNRKEATLSVSMIQLELCQRLYKLHFQLLLLFQSYCKLIGQVHEVSTMPEVCTRKDRNIFSWNNCCTLLINVYLFHQIRNLWPNDIFGSSSDDEVQTLLNIYFRHQTLGQSGTYALVDSNQSLTEICAKLMELNIEIRDMIRRAQSYRVITSFLPDSSVSGTSL</sequence>
<dbReference type="Pfam" id="PF14225">
    <property type="entry name" value="MOR2-PAG1_C"/>
    <property type="match status" value="1"/>
</dbReference>
<accession>A0A670YMC1</accession>
<feature type="domain" description="Cell morphogenesis central region" evidence="4">
    <location>
        <begin position="1138"/>
        <end position="1298"/>
    </location>
</feature>
<keyword evidence="7" id="KW-1185">Reference proteome</keyword>
<evidence type="ECO:0000259" key="2">
    <source>
        <dbReference type="Pfam" id="PF14222"/>
    </source>
</evidence>
<dbReference type="Pfam" id="PF14228">
    <property type="entry name" value="MOR2-PAG1_mid"/>
    <property type="match status" value="4"/>
</dbReference>
<dbReference type="GO" id="GO:0000902">
    <property type="term" value="P:cell morphogenesis"/>
    <property type="evidence" value="ECO:0007669"/>
    <property type="project" value="InterPro"/>
</dbReference>
<feature type="region of interest" description="Disordered" evidence="1">
    <location>
        <begin position="1690"/>
        <end position="1711"/>
    </location>
</feature>
<evidence type="ECO:0000259" key="3">
    <source>
        <dbReference type="Pfam" id="PF14225"/>
    </source>
</evidence>
<dbReference type="GO" id="GO:0030427">
    <property type="term" value="C:site of polarized growth"/>
    <property type="evidence" value="ECO:0007669"/>
    <property type="project" value="TreeGrafter"/>
</dbReference>
<dbReference type="InterPro" id="IPR025614">
    <property type="entry name" value="Cell_morpho_N"/>
</dbReference>
<feature type="domain" description="Protein furry C-terminal" evidence="5">
    <location>
        <begin position="2710"/>
        <end position="2748"/>
    </location>
</feature>
<feature type="compositionally biased region" description="Low complexity" evidence="1">
    <location>
        <begin position="1954"/>
        <end position="1970"/>
    </location>
</feature>
<dbReference type="Proteomes" id="UP000472273">
    <property type="component" value="Unplaced"/>
</dbReference>
<gene>
    <name evidence="6" type="primary">FRY</name>
</gene>
<dbReference type="Ensembl" id="ENSPTXT00000010042.1">
    <property type="protein sequence ID" value="ENSPTXP00000009706.1"/>
    <property type="gene ID" value="ENSPTXG00000005637.1"/>
</dbReference>
<feature type="domain" description="Protein furry C-terminal" evidence="5">
    <location>
        <begin position="2771"/>
        <end position="2860"/>
    </location>
</feature>
<reference evidence="6" key="1">
    <citation type="submission" date="2025-08" db="UniProtKB">
        <authorList>
            <consortium name="Ensembl"/>
        </authorList>
    </citation>
    <scope>IDENTIFICATION</scope>
</reference>
<protein>
    <submittedName>
        <fullName evidence="6">FRY microtubule binding protein</fullName>
    </submittedName>
</protein>
<feature type="region of interest" description="Disordered" evidence="1">
    <location>
        <begin position="1951"/>
        <end position="1972"/>
    </location>
</feature>
<feature type="region of interest" description="Disordered" evidence="1">
    <location>
        <begin position="2450"/>
        <end position="2471"/>
    </location>
</feature>
<dbReference type="GeneTree" id="ENSGT00610000086058"/>
<dbReference type="Pfam" id="PF19421">
    <property type="entry name" value="Fry_C"/>
    <property type="match status" value="3"/>
</dbReference>
<feature type="compositionally biased region" description="Low complexity" evidence="1">
    <location>
        <begin position="2305"/>
        <end position="2316"/>
    </location>
</feature>
<feature type="domain" description="Cell morphogenesis protein C-terminal" evidence="3">
    <location>
        <begin position="1982"/>
        <end position="2234"/>
    </location>
</feature>
<dbReference type="InterPro" id="IPR029473">
    <property type="entry name" value="MOR2-PAG1_mid"/>
</dbReference>
<feature type="compositionally biased region" description="Polar residues" evidence="1">
    <location>
        <begin position="1887"/>
        <end position="1913"/>
    </location>
</feature>
<evidence type="ECO:0000313" key="7">
    <source>
        <dbReference type="Proteomes" id="UP000472273"/>
    </source>
</evidence>
<dbReference type="PANTHER" id="PTHR12295:SF29">
    <property type="entry name" value="PROTEIN FURRY HOMOLOG"/>
    <property type="match status" value="1"/>
</dbReference>
<reference evidence="6" key="2">
    <citation type="submission" date="2025-09" db="UniProtKB">
        <authorList>
            <consortium name="Ensembl"/>
        </authorList>
    </citation>
    <scope>IDENTIFICATION</scope>
</reference>
<dbReference type="GO" id="GO:0005938">
    <property type="term" value="C:cell cortex"/>
    <property type="evidence" value="ECO:0007669"/>
    <property type="project" value="TreeGrafter"/>
</dbReference>
<feature type="domain" description="Cell morphogenesis protein N-terminal" evidence="2">
    <location>
        <begin position="115"/>
        <end position="653"/>
    </location>
</feature>
<feature type="region of interest" description="Disordered" evidence="1">
    <location>
        <begin position="2289"/>
        <end position="2316"/>
    </location>
</feature>
<feature type="domain" description="Cell morphogenesis central region" evidence="4">
    <location>
        <begin position="1727"/>
        <end position="1838"/>
    </location>
</feature>